<dbReference type="Gene3D" id="3.40.50.300">
    <property type="entry name" value="P-loop containing nucleotide triphosphate hydrolases"/>
    <property type="match status" value="2"/>
</dbReference>
<evidence type="ECO:0000313" key="9">
    <source>
        <dbReference type="EMBL" id="SPE17903.1"/>
    </source>
</evidence>
<sequence length="504" mass="55795">MSTQEKVKINKLPTGVPGLDEIVGGGLPEFSFNIIAGAPGSGKTTLAHQFVFANATPERPALYFTVLGESAIKMLRYQQQYTFFDPAKLPDSIRFINLSQVVLEKDLGAVLEEITKEVEKANPAVVVVDSFRTMVRKPQSEMDLQTFIQRLALFLASWQATTFLIGEYAEEELRDNPIFTVADGLFWLRQTAERNSIVRKLQIIKLRGQDSVPGLHTFRITNAGIQAFSRTFGLTARKRNPPGNRRLSFGIPELDKMLDGGVREGDSVLIAGSSGTGKSVLATQFIAEGIHHGEPGIVAVFEERPEAYADRAASLGLDLETPQKEGKLTILYLRPLDLSVDETMQSILDAVQKIGARRLVIDSLAGFEMALSPGFRADFRESLYRMIFALTGIGVTILSTVEVDESFTEFPFSTYSISFLCDDILRLRYVSIDGQLRKIMVVIKMRGGNHAKDIREYEITSKGVVILGKRLTNYQSLISGIPIHSDRSDSTDEPLLDAGIEHKT</sequence>
<evidence type="ECO:0000256" key="6">
    <source>
        <dbReference type="ARBA" id="ARBA00022801"/>
    </source>
</evidence>
<evidence type="ECO:0000256" key="4">
    <source>
        <dbReference type="ARBA" id="ARBA00022737"/>
    </source>
</evidence>
<dbReference type="PANTHER" id="PTHR42926">
    <property type="match status" value="1"/>
</dbReference>
<dbReference type="GO" id="GO:0005524">
    <property type="term" value="F:ATP binding"/>
    <property type="evidence" value="ECO:0007669"/>
    <property type="project" value="InterPro"/>
</dbReference>
<name>A0A2N9L428_9BACT</name>
<protein>
    <recommendedName>
        <fullName evidence="1">non-specific serine/threonine protein kinase</fullName>
        <ecNumber evidence="1">2.7.11.1</ecNumber>
    </recommendedName>
</protein>
<keyword evidence="3 9" id="KW-0808">Transferase</keyword>
<proteinExistence type="predicted"/>
<dbReference type="EC" id="2.7.11.1" evidence="1"/>
<dbReference type="InterPro" id="IPR014774">
    <property type="entry name" value="KaiC-like_dom"/>
</dbReference>
<evidence type="ECO:0000256" key="5">
    <source>
        <dbReference type="ARBA" id="ARBA00022777"/>
    </source>
</evidence>
<organism evidence="9 10">
    <name type="scientific">Candidatus Sulfuritelmatomonas gaucii</name>
    <dbReference type="NCBI Taxonomy" id="2043161"/>
    <lineage>
        <taxon>Bacteria</taxon>
        <taxon>Pseudomonadati</taxon>
        <taxon>Acidobacteriota</taxon>
        <taxon>Terriglobia</taxon>
        <taxon>Terriglobales</taxon>
        <taxon>Acidobacteriaceae</taxon>
        <taxon>Candidatus Sulfuritelmatomonas</taxon>
    </lineage>
</organism>
<dbReference type="GO" id="GO:0016787">
    <property type="term" value="F:hydrolase activity"/>
    <property type="evidence" value="ECO:0007669"/>
    <property type="project" value="UniProtKB-KW"/>
</dbReference>
<feature type="domain" description="KaiC" evidence="8">
    <location>
        <begin position="245"/>
        <end position="480"/>
    </location>
</feature>
<dbReference type="AlphaFoldDB" id="A0A2N9L428"/>
<dbReference type="InterPro" id="IPR010624">
    <property type="entry name" value="KaiC_dom"/>
</dbReference>
<evidence type="ECO:0000256" key="1">
    <source>
        <dbReference type="ARBA" id="ARBA00012513"/>
    </source>
</evidence>
<keyword evidence="6" id="KW-0378">Hydrolase</keyword>
<dbReference type="GO" id="GO:0004674">
    <property type="term" value="F:protein serine/threonine kinase activity"/>
    <property type="evidence" value="ECO:0007669"/>
    <property type="project" value="UniProtKB-EC"/>
</dbReference>
<dbReference type="Pfam" id="PF06745">
    <property type="entry name" value="ATPase"/>
    <property type="match status" value="2"/>
</dbReference>
<dbReference type="InterPro" id="IPR030665">
    <property type="entry name" value="KaiC"/>
</dbReference>
<dbReference type="EMBL" id="OKRB01000022">
    <property type="protein sequence ID" value="SPE17903.1"/>
    <property type="molecule type" value="Genomic_DNA"/>
</dbReference>
<keyword evidence="4" id="KW-0677">Repeat</keyword>
<dbReference type="InterPro" id="IPR051347">
    <property type="entry name" value="Circadian_clock_KaiC-rel"/>
</dbReference>
<evidence type="ECO:0000313" key="10">
    <source>
        <dbReference type="Proteomes" id="UP000239735"/>
    </source>
</evidence>
<keyword evidence="5" id="KW-0418">Kinase</keyword>
<feature type="domain" description="KaiC" evidence="8">
    <location>
        <begin position="10"/>
        <end position="242"/>
    </location>
</feature>
<dbReference type="OrthoDB" id="9803906at2"/>
<gene>
    <name evidence="9" type="ORF">SBA5_1180002</name>
</gene>
<dbReference type="SUPFAM" id="SSF52540">
    <property type="entry name" value="P-loop containing nucleoside triphosphate hydrolases"/>
    <property type="match status" value="2"/>
</dbReference>
<accession>A0A2N9L428</accession>
<evidence type="ECO:0000259" key="8">
    <source>
        <dbReference type="PROSITE" id="PS51146"/>
    </source>
</evidence>
<dbReference type="Proteomes" id="UP000239735">
    <property type="component" value="Unassembled WGS sequence"/>
</dbReference>
<dbReference type="PROSITE" id="PS51146">
    <property type="entry name" value="KAIC"/>
    <property type="match status" value="2"/>
</dbReference>
<evidence type="ECO:0000256" key="2">
    <source>
        <dbReference type="ARBA" id="ARBA00022553"/>
    </source>
</evidence>
<dbReference type="InterPro" id="IPR027417">
    <property type="entry name" value="P-loop_NTPase"/>
</dbReference>
<dbReference type="PANTHER" id="PTHR42926:SF1">
    <property type="entry name" value="CIRCADIAN CLOCK OSCILLATOR PROTEIN KAIC 1"/>
    <property type="match status" value="1"/>
</dbReference>
<feature type="region of interest" description="Disordered" evidence="7">
    <location>
        <begin position="485"/>
        <end position="504"/>
    </location>
</feature>
<evidence type="ECO:0000256" key="7">
    <source>
        <dbReference type="SAM" id="MobiDB-lite"/>
    </source>
</evidence>
<dbReference type="PIRSF" id="PIRSF039117">
    <property type="entry name" value="KaiC"/>
    <property type="match status" value="1"/>
</dbReference>
<reference evidence="10" key="1">
    <citation type="submission" date="2018-02" db="EMBL/GenBank/DDBJ databases">
        <authorList>
            <person name="Hausmann B."/>
        </authorList>
    </citation>
    <scope>NUCLEOTIDE SEQUENCE [LARGE SCALE GENOMIC DNA]</scope>
    <source>
        <strain evidence="10">Peat soil MAG SbA5</strain>
    </source>
</reference>
<evidence type="ECO:0000256" key="3">
    <source>
        <dbReference type="ARBA" id="ARBA00022679"/>
    </source>
</evidence>
<keyword evidence="2" id="KW-0597">Phosphoprotein</keyword>